<evidence type="ECO:0000256" key="1">
    <source>
        <dbReference type="ARBA" id="ARBA00023015"/>
    </source>
</evidence>
<dbReference type="Proteomes" id="UP000325797">
    <property type="component" value="Chromosome"/>
</dbReference>
<dbReference type="GO" id="GO:0003700">
    <property type="term" value="F:DNA-binding transcription factor activity"/>
    <property type="evidence" value="ECO:0007669"/>
    <property type="project" value="TreeGrafter"/>
</dbReference>
<keyword evidence="2" id="KW-0238">DNA-binding</keyword>
<feature type="compositionally biased region" description="Polar residues" evidence="4">
    <location>
        <begin position="1"/>
        <end position="13"/>
    </location>
</feature>
<accession>A0A5J6N045</accession>
<dbReference type="AlphaFoldDB" id="A0A5J6N045"/>
<dbReference type="PANTHER" id="PTHR24567:SF28">
    <property type="entry name" value="LISTERIOLYSIN REGULATORY PROTEIN"/>
    <property type="match status" value="1"/>
</dbReference>
<dbReference type="GO" id="GO:0003677">
    <property type="term" value="F:DNA binding"/>
    <property type="evidence" value="ECO:0007669"/>
    <property type="project" value="UniProtKB-KW"/>
</dbReference>
<evidence type="ECO:0000313" key="7">
    <source>
        <dbReference type="Proteomes" id="UP000325797"/>
    </source>
</evidence>
<feature type="region of interest" description="Disordered" evidence="4">
    <location>
        <begin position="1"/>
        <end position="26"/>
    </location>
</feature>
<dbReference type="PANTHER" id="PTHR24567">
    <property type="entry name" value="CRP FAMILY TRANSCRIPTIONAL REGULATORY PROTEIN"/>
    <property type="match status" value="1"/>
</dbReference>
<dbReference type="Gene3D" id="1.10.10.10">
    <property type="entry name" value="Winged helix-like DNA-binding domain superfamily/Winged helix DNA-binding domain"/>
    <property type="match status" value="1"/>
</dbReference>
<evidence type="ECO:0000259" key="5">
    <source>
        <dbReference type="PROSITE" id="PS51063"/>
    </source>
</evidence>
<gene>
    <name evidence="6" type="ORF">FRZ61_29860</name>
</gene>
<sequence>MISTSSQFSNRSQGYRPGAAAFPASPTPALDCRDLETQLPEAKAGQRRELKPGESLFLQEDRIDSVYVLLEGWAFRYQDLKDGRRQIVDFALPGDVVGLNEAANAPYGIEALTGCVFACYSRKSFFALVGRQPAMGLALVQMLARAEARAIEHLTSLGRRTARERVAHLLLELVTRLNRLNLAADSKSLDLPLMLSHVADALGLANETVCRCLSSLRKDGVLVLRERRLKVLDLRRLTEEANLSEVEDDETAVTAAPVRRFAA</sequence>
<reference evidence="6 7" key="1">
    <citation type="submission" date="2019-08" db="EMBL/GenBank/DDBJ databases">
        <title>Hyperibacter terrae gen. nov., sp. nov. and Hyperibacter viscosus sp. nov., two new members in the family Rhodospirillaceae isolated from the rhizosphere of Hypericum perforatum.</title>
        <authorList>
            <person name="Noviana Z."/>
        </authorList>
    </citation>
    <scope>NUCLEOTIDE SEQUENCE [LARGE SCALE GENOMIC DNA]</scope>
    <source>
        <strain evidence="6 7">R5959</strain>
    </source>
</reference>
<dbReference type="Gene3D" id="2.60.120.10">
    <property type="entry name" value="Jelly Rolls"/>
    <property type="match status" value="1"/>
</dbReference>
<dbReference type="InterPro" id="IPR012318">
    <property type="entry name" value="HTH_CRP"/>
</dbReference>
<dbReference type="InterPro" id="IPR014710">
    <property type="entry name" value="RmlC-like_jellyroll"/>
</dbReference>
<dbReference type="CDD" id="cd00038">
    <property type="entry name" value="CAP_ED"/>
    <property type="match status" value="1"/>
</dbReference>
<dbReference type="RefSeq" id="WP_151118480.1">
    <property type="nucleotide sequence ID" value="NZ_CP042582.1"/>
</dbReference>
<organism evidence="6 7">
    <name type="scientific">Hypericibacter adhaerens</name>
    <dbReference type="NCBI Taxonomy" id="2602016"/>
    <lineage>
        <taxon>Bacteria</taxon>
        <taxon>Pseudomonadati</taxon>
        <taxon>Pseudomonadota</taxon>
        <taxon>Alphaproteobacteria</taxon>
        <taxon>Rhodospirillales</taxon>
        <taxon>Dongiaceae</taxon>
        <taxon>Hypericibacter</taxon>
    </lineage>
</organism>
<proteinExistence type="predicted"/>
<evidence type="ECO:0000256" key="2">
    <source>
        <dbReference type="ARBA" id="ARBA00023125"/>
    </source>
</evidence>
<dbReference type="InterPro" id="IPR050397">
    <property type="entry name" value="Env_Response_Regulators"/>
</dbReference>
<dbReference type="Pfam" id="PF00027">
    <property type="entry name" value="cNMP_binding"/>
    <property type="match status" value="1"/>
</dbReference>
<dbReference type="SUPFAM" id="SSF51206">
    <property type="entry name" value="cAMP-binding domain-like"/>
    <property type="match status" value="1"/>
</dbReference>
<dbReference type="Pfam" id="PF13545">
    <property type="entry name" value="HTH_Crp_2"/>
    <property type="match status" value="1"/>
</dbReference>
<name>A0A5J6N045_9PROT</name>
<dbReference type="EMBL" id="CP042582">
    <property type="protein sequence ID" value="QEX23051.1"/>
    <property type="molecule type" value="Genomic_DNA"/>
</dbReference>
<dbReference type="InterPro" id="IPR036390">
    <property type="entry name" value="WH_DNA-bd_sf"/>
</dbReference>
<evidence type="ECO:0000256" key="3">
    <source>
        <dbReference type="ARBA" id="ARBA00023163"/>
    </source>
</evidence>
<dbReference type="InterPro" id="IPR018490">
    <property type="entry name" value="cNMP-bd_dom_sf"/>
</dbReference>
<dbReference type="SUPFAM" id="SSF46785">
    <property type="entry name" value="Winged helix' DNA-binding domain"/>
    <property type="match status" value="1"/>
</dbReference>
<evidence type="ECO:0000256" key="4">
    <source>
        <dbReference type="SAM" id="MobiDB-lite"/>
    </source>
</evidence>
<dbReference type="SMART" id="SM00100">
    <property type="entry name" value="cNMP"/>
    <property type="match status" value="1"/>
</dbReference>
<dbReference type="SMART" id="SM00419">
    <property type="entry name" value="HTH_CRP"/>
    <property type="match status" value="1"/>
</dbReference>
<evidence type="ECO:0000313" key="6">
    <source>
        <dbReference type="EMBL" id="QEX23051.1"/>
    </source>
</evidence>
<keyword evidence="3" id="KW-0804">Transcription</keyword>
<dbReference type="KEGG" id="hadh:FRZ61_29860"/>
<dbReference type="OrthoDB" id="7584044at2"/>
<keyword evidence="1" id="KW-0805">Transcription regulation</keyword>
<keyword evidence="7" id="KW-1185">Reference proteome</keyword>
<dbReference type="PRINTS" id="PR00034">
    <property type="entry name" value="HTHCRP"/>
</dbReference>
<dbReference type="InterPro" id="IPR036388">
    <property type="entry name" value="WH-like_DNA-bd_sf"/>
</dbReference>
<dbReference type="GO" id="GO:0005829">
    <property type="term" value="C:cytosol"/>
    <property type="evidence" value="ECO:0007669"/>
    <property type="project" value="TreeGrafter"/>
</dbReference>
<protein>
    <submittedName>
        <fullName evidence="6">Crp/Fnr family transcriptional regulator</fullName>
    </submittedName>
</protein>
<feature type="domain" description="HTH crp-type" evidence="5">
    <location>
        <begin position="160"/>
        <end position="235"/>
    </location>
</feature>
<dbReference type="PROSITE" id="PS51063">
    <property type="entry name" value="HTH_CRP_2"/>
    <property type="match status" value="1"/>
</dbReference>
<dbReference type="InterPro" id="IPR000595">
    <property type="entry name" value="cNMP-bd_dom"/>
</dbReference>